<dbReference type="Pfam" id="PF12696">
    <property type="entry name" value="TraG-D_C"/>
    <property type="match status" value="1"/>
</dbReference>
<protein>
    <submittedName>
        <fullName evidence="10">Type IV secretion system protein VirD4</fullName>
    </submittedName>
</protein>
<dbReference type="SUPFAM" id="SSF52540">
    <property type="entry name" value="P-loop containing nucleoside triphosphate hydrolases"/>
    <property type="match status" value="1"/>
</dbReference>
<comment type="similarity">
    <text evidence="2">Belongs to the VirD4/TraG family.</text>
</comment>
<evidence type="ECO:0000256" key="5">
    <source>
        <dbReference type="ARBA" id="ARBA00022989"/>
    </source>
</evidence>
<dbReference type="InterPro" id="IPR027417">
    <property type="entry name" value="P-loop_NTPase"/>
</dbReference>
<keyword evidence="6 8" id="KW-0472">Membrane</keyword>
<dbReference type="Proteomes" id="UP000270616">
    <property type="component" value="Unassembled WGS sequence"/>
</dbReference>
<evidence type="ECO:0000256" key="6">
    <source>
        <dbReference type="ARBA" id="ARBA00023136"/>
    </source>
</evidence>
<name>A0A3N3ZQB2_9MICC</name>
<dbReference type="InterPro" id="IPR032689">
    <property type="entry name" value="TraG-D_C"/>
</dbReference>
<dbReference type="RefSeq" id="WP_123826628.1">
    <property type="nucleotide sequence ID" value="NZ_RKMF01000020.1"/>
</dbReference>
<keyword evidence="5 8" id="KW-1133">Transmembrane helix</keyword>
<dbReference type="EMBL" id="RKMF01000020">
    <property type="protein sequence ID" value="ROZ61632.1"/>
    <property type="molecule type" value="Genomic_DNA"/>
</dbReference>
<evidence type="ECO:0000256" key="1">
    <source>
        <dbReference type="ARBA" id="ARBA00004651"/>
    </source>
</evidence>
<keyword evidence="11" id="KW-1185">Reference proteome</keyword>
<evidence type="ECO:0000313" key="10">
    <source>
        <dbReference type="EMBL" id="ROZ61632.1"/>
    </source>
</evidence>
<evidence type="ECO:0000256" key="8">
    <source>
        <dbReference type="SAM" id="Phobius"/>
    </source>
</evidence>
<dbReference type="Gene3D" id="3.40.50.300">
    <property type="entry name" value="P-loop containing nucleotide triphosphate hydrolases"/>
    <property type="match status" value="1"/>
</dbReference>
<evidence type="ECO:0000256" key="2">
    <source>
        <dbReference type="ARBA" id="ARBA00008806"/>
    </source>
</evidence>
<evidence type="ECO:0000313" key="11">
    <source>
        <dbReference type="Proteomes" id="UP000270616"/>
    </source>
</evidence>
<dbReference type="PANTHER" id="PTHR37937:SF1">
    <property type="entry name" value="CONJUGATIVE TRANSFER: DNA TRANSPORT"/>
    <property type="match status" value="1"/>
</dbReference>
<gene>
    <name evidence="10" type="ORF">EDL96_12815</name>
</gene>
<dbReference type="PANTHER" id="PTHR37937">
    <property type="entry name" value="CONJUGATIVE TRANSFER: DNA TRANSPORT"/>
    <property type="match status" value="1"/>
</dbReference>
<comment type="caution">
    <text evidence="10">The sequence shown here is derived from an EMBL/GenBank/DDBJ whole genome shotgun (WGS) entry which is preliminary data.</text>
</comment>
<evidence type="ECO:0000256" key="4">
    <source>
        <dbReference type="ARBA" id="ARBA00022692"/>
    </source>
</evidence>
<feature type="compositionally biased region" description="Low complexity" evidence="7">
    <location>
        <begin position="513"/>
        <end position="522"/>
    </location>
</feature>
<dbReference type="Pfam" id="PF02534">
    <property type="entry name" value="T4SS-DNA_transf"/>
    <property type="match status" value="1"/>
</dbReference>
<sequence>MQRDDDTMWAMILGVFFGGLALIWAAIMGSASVMTLMQCRALPENKGPGAVVGFFGQGRESLATETGCEPSVAGMWSLLIVMLGLLVAAIVVAVMAWSRWKESDRRFLGDVKGRDGIAKAREVSKRVGAPALMSKAATVRPSVKDPKPCQVGLLIGMSQGKPVWISMEDSVVLIGPPRSGKGFHIVINALLDAPGAVVTTSTRGDNVRAVWEGRKRVGPVALFDPQGLTKMPSTLKWSPAQGCEDPKVAARRAEIIVGASSMGQSTSNQEWAGVASRILQYLLHAAAIGEVDSQTLGRWGSSPGLAQAAVRILKESPQAAPSWGVALEEDLNSDPRMLPSKWMGVTSATSSLMLPEVAEVLNPAPGEGLDPKTFVEQKGTLFLVGTKSGGGAAAPMLIGLMDAITDQAREMAGSLPGTRLDPPLSLILDEIANIAPWKELPTIMSEGGGSGISTMVIIQSPAQARSVWGDHEAQQILDSATFTVQLGGSNNERELKRFVELMGDRKVQERSKTYSSTGTSTGEQKHERPVMSVAELRRLPRGTGLLLAQFSRPVLLTMSRWVDRKDAEEIKAAIKRYDARLAQALTSGADDVDG</sequence>
<dbReference type="InterPro" id="IPR003688">
    <property type="entry name" value="TraG/VirD4"/>
</dbReference>
<feature type="transmembrane region" description="Helical" evidence="8">
    <location>
        <begin position="75"/>
        <end position="97"/>
    </location>
</feature>
<dbReference type="CDD" id="cd01127">
    <property type="entry name" value="TrwB_TraG_TraD_VirD4"/>
    <property type="match status" value="1"/>
</dbReference>
<dbReference type="GO" id="GO:0005886">
    <property type="term" value="C:plasma membrane"/>
    <property type="evidence" value="ECO:0007669"/>
    <property type="project" value="UniProtKB-SubCell"/>
</dbReference>
<dbReference type="InterPro" id="IPR051539">
    <property type="entry name" value="T4SS-coupling_protein"/>
</dbReference>
<feature type="domain" description="TraD/TraG TraM recognition site" evidence="9">
    <location>
        <begin position="423"/>
        <end position="541"/>
    </location>
</feature>
<dbReference type="OrthoDB" id="226701at2"/>
<proteinExistence type="inferred from homology"/>
<evidence type="ECO:0000256" key="7">
    <source>
        <dbReference type="SAM" id="MobiDB-lite"/>
    </source>
</evidence>
<feature type="transmembrane region" description="Helical" evidence="8">
    <location>
        <begin position="7"/>
        <end position="27"/>
    </location>
</feature>
<evidence type="ECO:0000259" key="9">
    <source>
        <dbReference type="Pfam" id="PF12696"/>
    </source>
</evidence>
<keyword evidence="3" id="KW-1003">Cell membrane</keyword>
<dbReference type="AlphaFoldDB" id="A0A3N3ZQB2"/>
<reference evidence="10 11" key="1">
    <citation type="submission" date="2018-10" db="EMBL/GenBank/DDBJ databases">
        <title>Kocuria sp. M5W7-7, whole genome shotgun sequence.</title>
        <authorList>
            <person name="Tuo L."/>
        </authorList>
    </citation>
    <scope>NUCLEOTIDE SEQUENCE [LARGE SCALE GENOMIC DNA]</scope>
    <source>
        <strain evidence="10 11">M5W7-7</strain>
    </source>
</reference>
<feature type="region of interest" description="Disordered" evidence="7">
    <location>
        <begin position="507"/>
        <end position="529"/>
    </location>
</feature>
<accession>A0A3N3ZQB2</accession>
<organism evidence="10 11">
    <name type="scientific">Kocuria soli</name>
    <dbReference type="NCBI Taxonomy" id="2485125"/>
    <lineage>
        <taxon>Bacteria</taxon>
        <taxon>Bacillati</taxon>
        <taxon>Actinomycetota</taxon>
        <taxon>Actinomycetes</taxon>
        <taxon>Micrococcales</taxon>
        <taxon>Micrococcaceae</taxon>
        <taxon>Kocuria</taxon>
    </lineage>
</organism>
<evidence type="ECO:0000256" key="3">
    <source>
        <dbReference type="ARBA" id="ARBA00022475"/>
    </source>
</evidence>
<comment type="subcellular location">
    <subcellularLocation>
        <location evidence="1">Cell membrane</location>
        <topology evidence="1">Multi-pass membrane protein</topology>
    </subcellularLocation>
</comment>
<keyword evidence="4 8" id="KW-0812">Transmembrane</keyword>